<feature type="compositionally biased region" description="Low complexity" evidence="1">
    <location>
        <begin position="38"/>
        <end position="50"/>
    </location>
</feature>
<dbReference type="SUPFAM" id="SSF53850">
    <property type="entry name" value="Periplasmic binding protein-like II"/>
    <property type="match status" value="1"/>
</dbReference>
<evidence type="ECO:0000313" key="4">
    <source>
        <dbReference type="Proteomes" id="UP000078454"/>
    </source>
</evidence>
<evidence type="ECO:0000259" key="2">
    <source>
        <dbReference type="Pfam" id="PF12010"/>
    </source>
</evidence>
<keyword evidence="4" id="KW-1185">Reference proteome</keyword>
<proteinExistence type="predicted"/>
<evidence type="ECO:0000256" key="1">
    <source>
        <dbReference type="SAM" id="MobiDB-lite"/>
    </source>
</evidence>
<dbReference type="OrthoDB" id="2497009at2"/>
<dbReference type="PANTHER" id="PTHR43649:SF17">
    <property type="entry name" value="ABC TRANSPORTER SOLUTE BINDING PROTEIN-SUGAR TRANSPORT"/>
    <property type="match status" value="1"/>
</dbReference>
<sequence length="518" mass="56770">MKGQKTKASTWIVPGTSVLLATTIVISGCSTTEKKSESTSPAASPAASAAASTSPTKDFVEISWYMPKPIDNMKDQEAVEAAANKLIKEKLNANVKFNLIDNAGWEDKIKLKSAAGEPYDLVFTSNSSNNLNANVQKGAFMPLDDLLQKYGQNILKKVDPRAWKAVTYKGKIMAIPAQTPYSPASAYVFKKDLVEKYKFDYKNVKSLADLEPFLKTIKENEPNMIPVIATANGATSGVGLPDYTTVVGGISYSEKDGKFVKTLDIPQNYENYRIMNDFYKKGYIAKDAAIKTDYLAEAKSGKYAVLRDSGGYTEDGSKSTSTYGFPTVETFSSQPTISTASMTAAATAISATSKNPERAMMLLDYIWSDKYLLNTLAYGVEGKNYIVKSGTVKDANPTIEAKSGAEQTWAIWHNWLGPLWDQWDSNWNSTKALEAMKKTNDNGKASGLLGFVFNNEPVKTEIAQINAVNKEANPIFTTGSMPDYPKYVEDTKKKLVDAGIDKVIAEIQKQYDAWKAGK</sequence>
<dbReference type="Proteomes" id="UP000078454">
    <property type="component" value="Unassembled WGS sequence"/>
</dbReference>
<name>A0A198ALR5_9BACL</name>
<reference evidence="3 4" key="1">
    <citation type="submission" date="2016-05" db="EMBL/GenBank/DDBJ databases">
        <title>Paenibacillus sp. 1ZS3-15 nov., isolated from the rhizosphere soil.</title>
        <authorList>
            <person name="Zhang X.X."/>
            <person name="Zhang J."/>
        </authorList>
    </citation>
    <scope>NUCLEOTIDE SEQUENCE [LARGE SCALE GENOMIC DNA]</scope>
    <source>
        <strain evidence="3 4">1ZS3-15</strain>
    </source>
</reference>
<organism evidence="3 4">
    <name type="scientific">Paenibacillus oryzisoli</name>
    <dbReference type="NCBI Taxonomy" id="1850517"/>
    <lineage>
        <taxon>Bacteria</taxon>
        <taxon>Bacillati</taxon>
        <taxon>Bacillota</taxon>
        <taxon>Bacilli</taxon>
        <taxon>Bacillales</taxon>
        <taxon>Paenibacillaceae</taxon>
        <taxon>Paenibacillus</taxon>
    </lineage>
</organism>
<comment type="caution">
    <text evidence="3">The sequence shown here is derived from an EMBL/GenBank/DDBJ whole genome shotgun (WGS) entry which is preliminary data.</text>
</comment>
<dbReference type="InterPro" id="IPR022627">
    <property type="entry name" value="DUF3502"/>
</dbReference>
<dbReference type="Gene3D" id="3.40.190.10">
    <property type="entry name" value="Periplasmic binding protein-like II"/>
    <property type="match status" value="2"/>
</dbReference>
<dbReference type="STRING" id="1850517.A8708_06885"/>
<evidence type="ECO:0000313" key="3">
    <source>
        <dbReference type="EMBL" id="OAS21853.1"/>
    </source>
</evidence>
<feature type="domain" description="DUF3502" evidence="2">
    <location>
        <begin position="448"/>
        <end position="516"/>
    </location>
</feature>
<dbReference type="PANTHER" id="PTHR43649">
    <property type="entry name" value="ARABINOSE-BINDING PROTEIN-RELATED"/>
    <property type="match status" value="1"/>
</dbReference>
<feature type="region of interest" description="Disordered" evidence="1">
    <location>
        <begin position="31"/>
        <end position="50"/>
    </location>
</feature>
<dbReference type="Pfam" id="PF12010">
    <property type="entry name" value="DUF3502"/>
    <property type="match status" value="1"/>
</dbReference>
<dbReference type="EMBL" id="LYPB01000047">
    <property type="protein sequence ID" value="OAS21853.1"/>
    <property type="molecule type" value="Genomic_DNA"/>
</dbReference>
<accession>A0A198ALR5</accession>
<dbReference type="RefSeq" id="WP_068662317.1">
    <property type="nucleotide sequence ID" value="NZ_LYPB01000047.1"/>
</dbReference>
<dbReference type="AlphaFoldDB" id="A0A198ALR5"/>
<dbReference type="PROSITE" id="PS51257">
    <property type="entry name" value="PROKAR_LIPOPROTEIN"/>
    <property type="match status" value="1"/>
</dbReference>
<protein>
    <recommendedName>
        <fullName evidence="2">DUF3502 domain-containing protein</fullName>
    </recommendedName>
</protein>
<gene>
    <name evidence="3" type="ORF">A8708_06885</name>
</gene>
<dbReference type="InterPro" id="IPR050490">
    <property type="entry name" value="Bact_solute-bd_prot1"/>
</dbReference>